<dbReference type="GO" id="GO:0006281">
    <property type="term" value="P:DNA repair"/>
    <property type="evidence" value="ECO:0007669"/>
    <property type="project" value="InterPro"/>
</dbReference>
<reference evidence="4" key="1">
    <citation type="submission" date="2020-12" db="EMBL/GenBank/DDBJ databases">
        <title>Ramlibacter sp. nov., isolated from a freshwater alga, Cryptomonas.</title>
        <authorList>
            <person name="Kim H.M."/>
            <person name="Jeon C.O."/>
        </authorList>
    </citation>
    <scope>NUCLEOTIDE SEQUENCE</scope>
    <source>
        <strain evidence="4">CrO1</strain>
    </source>
</reference>
<evidence type="ECO:0000313" key="5">
    <source>
        <dbReference type="Proteomes" id="UP000617041"/>
    </source>
</evidence>
<dbReference type="Proteomes" id="UP000617041">
    <property type="component" value="Unassembled WGS sequence"/>
</dbReference>
<feature type="domain" description="Helix-hairpin-helix DNA-binding motif class 1" evidence="3">
    <location>
        <begin position="29"/>
        <end position="48"/>
    </location>
</feature>
<evidence type="ECO:0000256" key="2">
    <source>
        <dbReference type="SAM" id="SignalP"/>
    </source>
</evidence>
<keyword evidence="5" id="KW-1185">Reference proteome</keyword>
<feature type="compositionally biased region" description="Basic and acidic residues" evidence="1">
    <location>
        <begin position="93"/>
        <end position="161"/>
    </location>
</feature>
<dbReference type="RefSeq" id="WP_200789176.1">
    <property type="nucleotide sequence ID" value="NZ_JAEDAO010000001.1"/>
</dbReference>
<organism evidence="4 5">
    <name type="scientific">Ramlibacter algicola</name>
    <dbReference type="NCBI Taxonomy" id="2795217"/>
    <lineage>
        <taxon>Bacteria</taxon>
        <taxon>Pseudomonadati</taxon>
        <taxon>Pseudomonadota</taxon>
        <taxon>Betaproteobacteria</taxon>
        <taxon>Burkholderiales</taxon>
        <taxon>Comamonadaceae</taxon>
        <taxon>Ramlibacter</taxon>
    </lineage>
</organism>
<dbReference type="Pfam" id="PF12836">
    <property type="entry name" value="HHH_3"/>
    <property type="match status" value="1"/>
</dbReference>
<dbReference type="InterPro" id="IPR003583">
    <property type="entry name" value="Hlx-hairpin-Hlx_DNA-bd_motif"/>
</dbReference>
<dbReference type="InterPro" id="IPR010994">
    <property type="entry name" value="RuvA_2-like"/>
</dbReference>
<protein>
    <submittedName>
        <fullName evidence="4">Helix-hairpin-helix domain-containing protein</fullName>
    </submittedName>
</protein>
<evidence type="ECO:0000259" key="3">
    <source>
        <dbReference type="SMART" id="SM00278"/>
    </source>
</evidence>
<feature type="region of interest" description="Disordered" evidence="1">
    <location>
        <begin position="90"/>
        <end position="168"/>
    </location>
</feature>
<feature type="chain" id="PRO_5037382652" evidence="2">
    <location>
        <begin position="20"/>
        <end position="168"/>
    </location>
</feature>
<feature type="signal peptide" evidence="2">
    <location>
        <begin position="1"/>
        <end position="19"/>
    </location>
</feature>
<dbReference type="SUPFAM" id="SSF47781">
    <property type="entry name" value="RuvA domain 2-like"/>
    <property type="match status" value="1"/>
</dbReference>
<dbReference type="PANTHER" id="PTHR21180">
    <property type="entry name" value="ENDONUCLEASE/EXONUCLEASE/PHOSPHATASE FAMILY DOMAIN-CONTAINING PROTEIN 1"/>
    <property type="match status" value="1"/>
</dbReference>
<dbReference type="GO" id="GO:0003677">
    <property type="term" value="F:DNA binding"/>
    <property type="evidence" value="ECO:0007669"/>
    <property type="project" value="InterPro"/>
</dbReference>
<comment type="caution">
    <text evidence="4">The sequence shown here is derived from an EMBL/GenBank/DDBJ whole genome shotgun (WGS) entry which is preliminary data.</text>
</comment>
<accession>A0A934Q173</accession>
<name>A0A934Q173_9BURK</name>
<feature type="domain" description="Helix-hairpin-helix DNA-binding motif class 1" evidence="3">
    <location>
        <begin position="59"/>
        <end position="78"/>
    </location>
</feature>
<evidence type="ECO:0000256" key="1">
    <source>
        <dbReference type="SAM" id="MobiDB-lite"/>
    </source>
</evidence>
<dbReference type="EMBL" id="JAEDAO010000001">
    <property type="protein sequence ID" value="MBK0394174.1"/>
    <property type="molecule type" value="Genomic_DNA"/>
</dbReference>
<dbReference type="AlphaFoldDB" id="A0A934Q173"/>
<evidence type="ECO:0000313" key="4">
    <source>
        <dbReference type="EMBL" id="MBK0394174.1"/>
    </source>
</evidence>
<gene>
    <name evidence="4" type="ORF">I8E28_16350</name>
</gene>
<dbReference type="InterPro" id="IPR051675">
    <property type="entry name" value="Endo/Exo/Phosphatase_dom_1"/>
</dbReference>
<dbReference type="Gene3D" id="1.10.150.320">
    <property type="entry name" value="Photosystem II 12 kDa extrinsic protein"/>
    <property type="match status" value="1"/>
</dbReference>
<dbReference type="PANTHER" id="PTHR21180:SF32">
    <property type="entry name" value="ENDONUCLEASE_EXONUCLEASE_PHOSPHATASE FAMILY DOMAIN-CONTAINING PROTEIN 1"/>
    <property type="match status" value="1"/>
</dbReference>
<dbReference type="SMART" id="SM00278">
    <property type="entry name" value="HhH1"/>
    <property type="match status" value="2"/>
</dbReference>
<sequence length="168" mass="17761">MFKKILVLLAMLYTALAMAAVDVNKATEAQLDSVKGIGPGTSKLIITERKKGDFKSWDDFITRVKGVGEKRAENLSEAGLTVGGAAYKPAATAKKDDKATTTKKDDKSMAKADDKKAEAKKDAKEAKAEAKAEKKEAKADAKEAKAEAKADAKEAKADAKKAAASAKK</sequence>
<keyword evidence="2" id="KW-0732">Signal</keyword>
<proteinExistence type="predicted"/>